<feature type="compositionally biased region" description="Basic and acidic residues" evidence="3">
    <location>
        <begin position="410"/>
        <end position="427"/>
    </location>
</feature>
<proteinExistence type="predicted"/>
<feature type="compositionally biased region" description="Acidic residues" evidence="3">
    <location>
        <begin position="679"/>
        <end position="690"/>
    </location>
</feature>
<dbReference type="InterPro" id="IPR003888">
    <property type="entry name" value="FYrich_N"/>
</dbReference>
<feature type="compositionally biased region" description="Basic residues" evidence="3">
    <location>
        <begin position="465"/>
        <end position="482"/>
    </location>
</feature>
<dbReference type="GO" id="GO:0140993">
    <property type="term" value="F:histone modifying activity"/>
    <property type="evidence" value="ECO:0007669"/>
    <property type="project" value="UniProtKB-ARBA"/>
</dbReference>
<dbReference type="Gene3D" id="3.30.40.10">
    <property type="entry name" value="Zinc/RING finger domain, C3HC4 (zinc finger)"/>
    <property type="match status" value="1"/>
</dbReference>
<dbReference type="PROSITE" id="PS51543">
    <property type="entry name" value="FYRC"/>
    <property type="match status" value="1"/>
</dbReference>
<evidence type="ECO:0000259" key="4">
    <source>
        <dbReference type="PROSITE" id="PS50090"/>
    </source>
</evidence>
<dbReference type="GO" id="GO:0004842">
    <property type="term" value="F:ubiquitin-protein transferase activity"/>
    <property type="evidence" value="ECO:0007669"/>
    <property type="project" value="InterPro"/>
</dbReference>
<feature type="region of interest" description="Disordered" evidence="3">
    <location>
        <begin position="225"/>
        <end position="304"/>
    </location>
</feature>
<feature type="region of interest" description="Disordered" evidence="3">
    <location>
        <begin position="317"/>
        <end position="445"/>
    </location>
</feature>
<dbReference type="Pfam" id="PF05964">
    <property type="entry name" value="FYRN"/>
    <property type="match status" value="1"/>
</dbReference>
<dbReference type="EMBL" id="HBHL01013000">
    <property type="protein sequence ID" value="CAD9719684.1"/>
    <property type="molecule type" value="Transcribed_RNA"/>
</dbReference>
<feature type="compositionally biased region" description="Basic residues" evidence="3">
    <location>
        <begin position="1"/>
        <end position="12"/>
    </location>
</feature>
<dbReference type="CDD" id="cd14279">
    <property type="entry name" value="CUE"/>
    <property type="match status" value="1"/>
</dbReference>
<feature type="compositionally biased region" description="Basic and acidic residues" evidence="3">
    <location>
        <begin position="377"/>
        <end position="387"/>
    </location>
</feature>
<dbReference type="SMART" id="SM00542">
    <property type="entry name" value="FYRC"/>
    <property type="match status" value="1"/>
</dbReference>
<dbReference type="SUPFAM" id="SSF57850">
    <property type="entry name" value="RING/U-box"/>
    <property type="match status" value="1"/>
</dbReference>
<feature type="region of interest" description="Disordered" evidence="3">
    <location>
        <begin position="1"/>
        <end position="61"/>
    </location>
</feature>
<evidence type="ECO:0000313" key="5">
    <source>
        <dbReference type="EMBL" id="CAD9719684.1"/>
    </source>
</evidence>
<protein>
    <recommendedName>
        <fullName evidence="4">Myb-like domain-containing protein</fullName>
    </recommendedName>
</protein>
<keyword evidence="2" id="KW-0539">Nucleus</keyword>
<name>A0A7S2X2T2_9CHLO</name>
<dbReference type="PROSITE" id="PS50090">
    <property type="entry name" value="MYB_LIKE"/>
    <property type="match status" value="1"/>
</dbReference>
<dbReference type="Pfam" id="PF05965">
    <property type="entry name" value="FYRC"/>
    <property type="match status" value="1"/>
</dbReference>
<organism evidence="5">
    <name type="scientific">Chloropicon primus</name>
    <dbReference type="NCBI Taxonomy" id="1764295"/>
    <lineage>
        <taxon>Eukaryota</taxon>
        <taxon>Viridiplantae</taxon>
        <taxon>Chlorophyta</taxon>
        <taxon>Chloropicophyceae</taxon>
        <taxon>Chloropicales</taxon>
        <taxon>Chloropicaceae</taxon>
        <taxon>Chloropicon</taxon>
    </lineage>
</organism>
<dbReference type="SMART" id="SM00504">
    <property type="entry name" value="Ubox"/>
    <property type="match status" value="1"/>
</dbReference>
<feature type="compositionally biased region" description="Low complexity" evidence="3">
    <location>
        <begin position="267"/>
        <end position="281"/>
    </location>
</feature>
<dbReference type="InterPro" id="IPR013083">
    <property type="entry name" value="Znf_RING/FYVE/PHD"/>
</dbReference>
<gene>
    <name evidence="5" type="ORF">CPRI1469_LOCUS8550</name>
</gene>
<feature type="compositionally biased region" description="Polar residues" evidence="3">
    <location>
        <begin position="655"/>
        <end position="667"/>
    </location>
</feature>
<reference evidence="5" key="1">
    <citation type="submission" date="2021-01" db="EMBL/GenBank/DDBJ databases">
        <authorList>
            <person name="Corre E."/>
            <person name="Pelletier E."/>
            <person name="Niang G."/>
            <person name="Scheremetjew M."/>
            <person name="Finn R."/>
            <person name="Kale V."/>
            <person name="Holt S."/>
            <person name="Cochrane G."/>
            <person name="Meng A."/>
            <person name="Brown T."/>
            <person name="Cohen L."/>
        </authorList>
    </citation>
    <scope>NUCLEOTIDE SEQUENCE</scope>
    <source>
        <strain evidence="5">CCMP1205</strain>
    </source>
</reference>
<sequence length="800" mass="89138">MTKRSTPRRRGGARVARTKEELVPVPVPVPSARKGVRRSPRKKEKMAAVMEGHVEGKENEEKTQTLAEMFEQGQDGIETSRNNNLFQELQGRNLTEKEQEIVNARTAHMQKMLEVYEEREKKRKVEELMVVCPDMTEREVECALEMYDNNEEETAMALVSEPRVKERVRALANGTTVPRAPPRSGETRKGPTPLQEYMATRGPPNPKKFVPKGGKGGIFIGGFRGKRASAGGSKNVEVKAVRAEDQTEGEGDKPATRNSPRKPSAGKEQAVVAAKVQVQAKPARKKRSELKLRSPSKSPCENAKIDDIVKGPAVVEDKAEAQEKPVEEPASPFREVKRSPVGKRTKGLRIPRQPTKFLSTLSLLRDAKAKASPAKKKKEEQECKSEATKSLASNSTLLLGSKNEPPSVKSTDKGKGARRPKAAEGKGKRLQFSSTDGTAKAASPEAAKTVVRGSYAKTGRGSGGIRKKPSLGRVRQKSTKRGTVHEIGQVRFEDGWHNKGYIFPDGFMAKTPFRSSIELDQLVNHECRIVGQGGKFWPAPTFQIVADDRPEEPFYGKSATACWSAILKRINNEIDRRIKEGEDLPPPPKTAIAGPEYFGLNQPDVIKQIEEQDPERRMQLYWAGKMDREEYIASGFVQEMRADKIKPPKAPKSYASGSRRTNYASGSRRTKRKRHNEWSDSEGEDYGEVEEGYGKNRWNSVNRSERYKARCKDRGDKNVDDEANVDNPLPGFIDPITLEPVVNPAISPYGHVMGIATWRAVLDEQGKCPFTKQELSMMKIKTLTKTNIESFRDKIVDLAC</sequence>
<dbReference type="Pfam" id="PF04564">
    <property type="entry name" value="U-box"/>
    <property type="match status" value="1"/>
</dbReference>
<dbReference type="PROSITE" id="PS51542">
    <property type="entry name" value="FYRN"/>
    <property type="match status" value="1"/>
</dbReference>
<dbReference type="GO" id="GO:0005634">
    <property type="term" value="C:nucleus"/>
    <property type="evidence" value="ECO:0007669"/>
    <property type="project" value="UniProtKB-SubCell"/>
</dbReference>
<comment type="subcellular location">
    <subcellularLocation>
        <location evidence="1">Nucleus</location>
    </subcellularLocation>
</comment>
<evidence type="ECO:0000256" key="3">
    <source>
        <dbReference type="SAM" id="MobiDB-lite"/>
    </source>
</evidence>
<dbReference type="UniPathway" id="UPA00143"/>
<dbReference type="InterPro" id="IPR003889">
    <property type="entry name" value="FYrich_C"/>
</dbReference>
<feature type="compositionally biased region" description="Basic and acidic residues" evidence="3">
    <location>
        <begin position="236"/>
        <end position="255"/>
    </location>
</feature>
<feature type="region of interest" description="Disordered" evidence="3">
    <location>
        <begin position="175"/>
        <end position="212"/>
    </location>
</feature>
<dbReference type="AlphaFoldDB" id="A0A7S2X2T2"/>
<dbReference type="InterPro" id="IPR003613">
    <property type="entry name" value="Ubox_domain"/>
</dbReference>
<feature type="compositionally biased region" description="Basic residues" evidence="3">
    <location>
        <begin position="340"/>
        <end position="349"/>
    </location>
</feature>
<feature type="compositionally biased region" description="Basic and acidic residues" evidence="3">
    <location>
        <begin position="52"/>
        <end position="61"/>
    </location>
</feature>
<dbReference type="InterPro" id="IPR001005">
    <property type="entry name" value="SANT/Myb"/>
</dbReference>
<feature type="compositionally biased region" description="Basic and acidic residues" evidence="3">
    <location>
        <begin position="317"/>
        <end position="327"/>
    </location>
</feature>
<feature type="region of interest" description="Disordered" evidence="3">
    <location>
        <begin position="457"/>
        <end position="482"/>
    </location>
</feature>
<feature type="domain" description="Myb-like" evidence="4">
    <location>
        <begin position="670"/>
        <end position="719"/>
    </location>
</feature>
<dbReference type="Gene3D" id="3.30.160.360">
    <property type="match status" value="1"/>
</dbReference>
<feature type="region of interest" description="Disordered" evidence="3">
    <location>
        <begin position="642"/>
        <end position="690"/>
    </location>
</feature>
<dbReference type="GO" id="GO:0016567">
    <property type="term" value="P:protein ubiquitination"/>
    <property type="evidence" value="ECO:0007669"/>
    <property type="project" value="UniProtKB-UniPathway"/>
</dbReference>
<evidence type="ECO:0000256" key="1">
    <source>
        <dbReference type="ARBA" id="ARBA00004123"/>
    </source>
</evidence>
<feature type="compositionally biased region" description="Polar residues" evidence="3">
    <location>
        <begin position="388"/>
        <end position="398"/>
    </location>
</feature>
<feature type="compositionally biased region" description="Basic residues" evidence="3">
    <location>
        <begin position="34"/>
        <end position="44"/>
    </location>
</feature>
<evidence type="ECO:0000256" key="2">
    <source>
        <dbReference type="ARBA" id="ARBA00023242"/>
    </source>
</evidence>
<accession>A0A7S2X2T2</accession>